<dbReference type="Gene3D" id="1.10.287.3240">
    <property type="match status" value="1"/>
</dbReference>
<organism evidence="6 7">
    <name type="scientific">Streptosporangium amethystogenes subsp. fukuiense</name>
    <dbReference type="NCBI Taxonomy" id="698418"/>
    <lineage>
        <taxon>Bacteria</taxon>
        <taxon>Bacillati</taxon>
        <taxon>Actinomycetota</taxon>
        <taxon>Actinomycetes</taxon>
        <taxon>Streptosporangiales</taxon>
        <taxon>Streptosporangiaceae</taxon>
        <taxon>Streptosporangium</taxon>
    </lineage>
</organism>
<evidence type="ECO:0000313" key="7">
    <source>
        <dbReference type="Proteomes" id="UP001596514"/>
    </source>
</evidence>
<dbReference type="Proteomes" id="UP001596514">
    <property type="component" value="Unassembled WGS sequence"/>
</dbReference>
<name>A0ABW2TG26_9ACTN</name>
<evidence type="ECO:0000256" key="5">
    <source>
        <dbReference type="SAM" id="MobiDB-lite"/>
    </source>
</evidence>
<keyword evidence="3" id="KW-0406">Ion transport</keyword>
<feature type="compositionally biased region" description="Basic and acidic residues" evidence="5">
    <location>
        <begin position="204"/>
        <end position="216"/>
    </location>
</feature>
<comment type="similarity">
    <text evidence="1">Belongs to the V-ATPase D subunit family.</text>
</comment>
<reference evidence="7" key="1">
    <citation type="journal article" date="2019" name="Int. J. Syst. Evol. Microbiol.">
        <title>The Global Catalogue of Microorganisms (GCM) 10K type strain sequencing project: providing services to taxonomists for standard genome sequencing and annotation.</title>
        <authorList>
            <consortium name="The Broad Institute Genomics Platform"/>
            <consortium name="The Broad Institute Genome Sequencing Center for Infectious Disease"/>
            <person name="Wu L."/>
            <person name="Ma J."/>
        </authorList>
    </citation>
    <scope>NUCLEOTIDE SEQUENCE [LARGE SCALE GENOMIC DNA]</scope>
    <source>
        <strain evidence="7">JCM 10083</strain>
    </source>
</reference>
<keyword evidence="4" id="KW-0175">Coiled coil</keyword>
<comment type="caution">
    <text evidence="6">The sequence shown here is derived from an EMBL/GenBank/DDBJ whole genome shotgun (WGS) entry which is preliminary data.</text>
</comment>
<accession>A0ABW2TG26</accession>
<evidence type="ECO:0000256" key="1">
    <source>
        <dbReference type="ARBA" id="ARBA00005850"/>
    </source>
</evidence>
<dbReference type="EMBL" id="JBHTEE010000001">
    <property type="protein sequence ID" value="MFC7606950.1"/>
    <property type="molecule type" value="Genomic_DNA"/>
</dbReference>
<dbReference type="Pfam" id="PF01813">
    <property type="entry name" value="ATP-synt_D"/>
    <property type="match status" value="1"/>
</dbReference>
<evidence type="ECO:0000256" key="4">
    <source>
        <dbReference type="SAM" id="Coils"/>
    </source>
</evidence>
<evidence type="ECO:0000256" key="3">
    <source>
        <dbReference type="ARBA" id="ARBA00023065"/>
    </source>
</evidence>
<feature type="coiled-coil region" evidence="4">
    <location>
        <begin position="26"/>
        <end position="53"/>
    </location>
</feature>
<feature type="region of interest" description="Disordered" evidence="5">
    <location>
        <begin position="193"/>
        <end position="216"/>
    </location>
</feature>
<dbReference type="RefSeq" id="WP_343983488.1">
    <property type="nucleotide sequence ID" value="NZ_BAAAGK010000296.1"/>
</dbReference>
<evidence type="ECO:0000313" key="6">
    <source>
        <dbReference type="EMBL" id="MFC7606950.1"/>
    </source>
</evidence>
<protein>
    <submittedName>
        <fullName evidence="6">V-type ATP synthase subunit D</fullName>
    </submittedName>
</protein>
<dbReference type="InterPro" id="IPR002699">
    <property type="entry name" value="V_ATPase_D"/>
</dbReference>
<evidence type="ECO:0000256" key="2">
    <source>
        <dbReference type="ARBA" id="ARBA00022448"/>
    </source>
</evidence>
<keyword evidence="2" id="KW-0813">Transport</keyword>
<proteinExistence type="inferred from homology"/>
<sequence>MRLRIPPGRAGRMWLRRRLTAVRHGLDVLDRKLRILRREQDRLSRNAARTQAEWYVACRAADEWLLRVTRLGGQRAVRLAADDRLTDVHVYWADAVGTSYPARVSCAIPGFDAAAPLPITTALVPARHAYRTALRAGLEHAIAAEAARIVAAETASTNRRIRALKDRLLPLLEEALAAVELSLDETERADADRARRVIGSEPGLPDRLDRDHRFNR</sequence>
<gene>
    <name evidence="6" type="ORF">ACFQVD_43340</name>
</gene>
<keyword evidence="7" id="KW-1185">Reference proteome</keyword>